<organism evidence="1 2">
    <name type="scientific">Bugula neritina</name>
    <name type="common">Brown bryozoan</name>
    <name type="synonym">Sertularia neritina</name>
    <dbReference type="NCBI Taxonomy" id="10212"/>
    <lineage>
        <taxon>Eukaryota</taxon>
        <taxon>Metazoa</taxon>
        <taxon>Spiralia</taxon>
        <taxon>Lophotrochozoa</taxon>
        <taxon>Bryozoa</taxon>
        <taxon>Gymnolaemata</taxon>
        <taxon>Cheilostomatida</taxon>
        <taxon>Flustrina</taxon>
        <taxon>Buguloidea</taxon>
        <taxon>Bugulidae</taxon>
        <taxon>Bugula</taxon>
    </lineage>
</organism>
<evidence type="ECO:0000313" key="2">
    <source>
        <dbReference type="Proteomes" id="UP000593567"/>
    </source>
</evidence>
<accession>A0A7J7JCF5</accession>
<dbReference type="Proteomes" id="UP000593567">
    <property type="component" value="Unassembled WGS sequence"/>
</dbReference>
<dbReference type="AlphaFoldDB" id="A0A7J7JCF5"/>
<sequence>MTIFIPPNMHPGTVRDVGYVDVNYTVKLFLALTCSIICTTFHDESKIFTLNILSGCLKATLLLLLGGVTTPGC</sequence>
<evidence type="ECO:0000313" key="1">
    <source>
        <dbReference type="EMBL" id="KAF6023316.1"/>
    </source>
</evidence>
<keyword evidence="2" id="KW-1185">Reference proteome</keyword>
<name>A0A7J7JCF5_BUGNE</name>
<proteinExistence type="predicted"/>
<protein>
    <submittedName>
        <fullName evidence="1">Uncharacterized protein</fullName>
    </submittedName>
</protein>
<gene>
    <name evidence="1" type="ORF">EB796_018363</name>
</gene>
<dbReference type="EMBL" id="VXIV02002731">
    <property type="protein sequence ID" value="KAF6023316.1"/>
    <property type="molecule type" value="Genomic_DNA"/>
</dbReference>
<reference evidence="1" key="1">
    <citation type="submission" date="2020-06" db="EMBL/GenBank/DDBJ databases">
        <title>Draft genome of Bugula neritina, a colonial animal packing powerful symbionts and potential medicines.</title>
        <authorList>
            <person name="Rayko M."/>
        </authorList>
    </citation>
    <scope>NUCLEOTIDE SEQUENCE [LARGE SCALE GENOMIC DNA]</scope>
    <source>
        <strain evidence="1">Kwan_BN1</strain>
    </source>
</reference>
<comment type="caution">
    <text evidence="1">The sequence shown here is derived from an EMBL/GenBank/DDBJ whole genome shotgun (WGS) entry which is preliminary data.</text>
</comment>